<proteinExistence type="predicted"/>
<accession>B8MVJ9</accession>
<feature type="compositionally biased region" description="Acidic residues" evidence="1">
    <location>
        <begin position="74"/>
        <end position="84"/>
    </location>
</feature>
<sequence length="222" mass="23673">MAVEALFVRLSSPGRSPEDGDIVTAETIHTDESTFKDGSPTGESAQKDATSGEPTWEEDASPLPIEESAHEDALPEEPTWEEDASPLPAEESTHEDALPEEPTWEEDASPLPAEESAPEDAPPLPEELPVDETAIVEDAHQDEHPFTGLYLSTAEALPSEGHLGAVQAHLVQVSTRDLALYKGWGKLTSDMKASRAQKLAVKGLPTPNEDGFVSIFVTGAGA</sequence>
<feature type="region of interest" description="Disordered" evidence="1">
    <location>
        <begin position="28"/>
        <end position="135"/>
    </location>
</feature>
<dbReference type="HOGENOM" id="CLU_1246093_0_0_1"/>
<keyword evidence="3" id="KW-1185">Reference proteome</keyword>
<dbReference type="Proteomes" id="UP000001745">
    <property type="component" value="Unassembled WGS sequence"/>
</dbReference>
<evidence type="ECO:0000256" key="1">
    <source>
        <dbReference type="SAM" id="MobiDB-lite"/>
    </source>
</evidence>
<dbReference type="OrthoDB" id="3594103at2759"/>
<dbReference type="AlphaFoldDB" id="B8MVJ9"/>
<dbReference type="EMBL" id="EQ962664">
    <property type="protein sequence ID" value="EED11436.1"/>
    <property type="molecule type" value="Genomic_DNA"/>
</dbReference>
<evidence type="ECO:0000313" key="3">
    <source>
        <dbReference type="Proteomes" id="UP000001745"/>
    </source>
</evidence>
<dbReference type="GeneID" id="8108970"/>
<gene>
    <name evidence="2" type="ORF">TSTA_080470</name>
</gene>
<feature type="compositionally biased region" description="Polar residues" evidence="1">
    <location>
        <begin position="41"/>
        <end position="53"/>
    </location>
</feature>
<dbReference type="OMA" id="PIEESAH"/>
<reference evidence="3" key="1">
    <citation type="journal article" date="2015" name="Genome Announc.">
        <title>Genome sequence of the AIDS-associated pathogen Penicillium marneffei (ATCC18224) and its near taxonomic relative Talaromyces stipitatus (ATCC10500).</title>
        <authorList>
            <person name="Nierman W.C."/>
            <person name="Fedorova-Abrams N.D."/>
            <person name="Andrianopoulos A."/>
        </authorList>
    </citation>
    <scope>NUCLEOTIDE SEQUENCE [LARGE SCALE GENOMIC DNA]</scope>
    <source>
        <strain evidence="3">ATCC 10500 / CBS 375.48 / QM 6759 / NRRL 1006</strain>
    </source>
</reference>
<feature type="compositionally biased region" description="Acidic residues" evidence="1">
    <location>
        <begin position="98"/>
        <end position="108"/>
    </location>
</feature>
<organism evidence="2 3">
    <name type="scientific">Talaromyces stipitatus (strain ATCC 10500 / CBS 375.48 / QM 6759 / NRRL 1006)</name>
    <name type="common">Penicillium stipitatum</name>
    <dbReference type="NCBI Taxonomy" id="441959"/>
    <lineage>
        <taxon>Eukaryota</taxon>
        <taxon>Fungi</taxon>
        <taxon>Dikarya</taxon>
        <taxon>Ascomycota</taxon>
        <taxon>Pezizomycotina</taxon>
        <taxon>Eurotiomycetes</taxon>
        <taxon>Eurotiomycetidae</taxon>
        <taxon>Eurotiales</taxon>
        <taxon>Trichocomaceae</taxon>
        <taxon>Talaromyces</taxon>
        <taxon>Talaromyces sect. Talaromyces</taxon>
    </lineage>
</organism>
<dbReference type="RefSeq" id="XP_002488846.1">
    <property type="nucleotide sequence ID" value="XM_002488801.1"/>
</dbReference>
<name>B8MVJ9_TALSN</name>
<protein>
    <submittedName>
        <fullName evidence="2">Uncharacterized protein</fullName>
    </submittedName>
</protein>
<evidence type="ECO:0000313" key="2">
    <source>
        <dbReference type="EMBL" id="EED11436.1"/>
    </source>
</evidence>
<dbReference type="VEuPathDB" id="FungiDB:TSTA_080470"/>
<dbReference type="InParanoid" id="B8MVJ9"/>